<evidence type="ECO:0008006" key="3">
    <source>
        <dbReference type="Google" id="ProtNLM"/>
    </source>
</evidence>
<gene>
    <name evidence="1" type="ORF">KIN20_010859</name>
</gene>
<evidence type="ECO:0000313" key="1">
    <source>
        <dbReference type="EMBL" id="KAJ1354053.1"/>
    </source>
</evidence>
<dbReference type="Proteomes" id="UP001196413">
    <property type="component" value="Unassembled WGS sequence"/>
</dbReference>
<comment type="caution">
    <text evidence="1">The sequence shown here is derived from an EMBL/GenBank/DDBJ whole genome shotgun (WGS) entry which is preliminary data.</text>
</comment>
<sequence length="51" mass="5747">MFTSREALHFSSSFFREFFNGSGREAEIIEFLDVTVEAARTALPKALPPKP</sequence>
<proteinExistence type="predicted"/>
<evidence type="ECO:0000313" key="2">
    <source>
        <dbReference type="Proteomes" id="UP001196413"/>
    </source>
</evidence>
<organism evidence="1 2">
    <name type="scientific">Parelaphostrongylus tenuis</name>
    <name type="common">Meningeal worm</name>
    <dbReference type="NCBI Taxonomy" id="148309"/>
    <lineage>
        <taxon>Eukaryota</taxon>
        <taxon>Metazoa</taxon>
        <taxon>Ecdysozoa</taxon>
        <taxon>Nematoda</taxon>
        <taxon>Chromadorea</taxon>
        <taxon>Rhabditida</taxon>
        <taxon>Rhabditina</taxon>
        <taxon>Rhabditomorpha</taxon>
        <taxon>Strongyloidea</taxon>
        <taxon>Metastrongylidae</taxon>
        <taxon>Parelaphostrongylus</taxon>
    </lineage>
</organism>
<accession>A0AAD5MC13</accession>
<dbReference type="AlphaFoldDB" id="A0AAD5MC13"/>
<dbReference type="EMBL" id="JAHQIW010001925">
    <property type="protein sequence ID" value="KAJ1354053.1"/>
    <property type="molecule type" value="Genomic_DNA"/>
</dbReference>
<keyword evidence="2" id="KW-1185">Reference proteome</keyword>
<reference evidence="1" key="1">
    <citation type="submission" date="2021-06" db="EMBL/GenBank/DDBJ databases">
        <title>Parelaphostrongylus tenuis whole genome reference sequence.</title>
        <authorList>
            <person name="Garwood T.J."/>
            <person name="Larsen P.A."/>
            <person name="Fountain-Jones N.M."/>
            <person name="Garbe J.R."/>
            <person name="Macchietto M.G."/>
            <person name="Kania S.A."/>
            <person name="Gerhold R.W."/>
            <person name="Richards J.E."/>
            <person name="Wolf T.M."/>
        </authorList>
    </citation>
    <scope>NUCLEOTIDE SEQUENCE</scope>
    <source>
        <strain evidence="1">MNPRO001-30</strain>
        <tissue evidence="1">Meninges</tissue>
    </source>
</reference>
<protein>
    <recommendedName>
        <fullName evidence="3">BTB domain-containing protein</fullName>
    </recommendedName>
</protein>
<name>A0AAD5MC13_PARTN</name>